<evidence type="ECO:0000256" key="23">
    <source>
        <dbReference type="ARBA" id="ARBA00066561"/>
    </source>
</evidence>
<proteinExistence type="inferred from homology"/>
<dbReference type="Gene3D" id="3.50.30.30">
    <property type="match status" value="1"/>
</dbReference>
<dbReference type="OrthoDB" id="5841748at2759"/>
<evidence type="ECO:0000256" key="29">
    <source>
        <dbReference type="ARBA" id="ARBA00080568"/>
    </source>
</evidence>
<dbReference type="FunFam" id="3.40.630.10:FF:000009">
    <property type="entry name" value="N-acetylated-alpha-linked acidic dipeptidase 2"/>
    <property type="match status" value="1"/>
</dbReference>
<feature type="domain" description="Peptidase M28" evidence="36">
    <location>
        <begin position="406"/>
        <end position="594"/>
    </location>
</feature>
<keyword evidence="11" id="KW-0378">Hydrolase</keyword>
<comment type="caution">
    <text evidence="37">The sequence shown here is derived from an EMBL/GenBank/DDBJ whole genome shotgun (WGS) entry which is preliminary data.</text>
</comment>
<dbReference type="PANTHER" id="PTHR10404:SF77">
    <property type="entry name" value="GLUTAMATE CARBOXYPEPTIDASE 2 HOMOLOG"/>
    <property type="match status" value="1"/>
</dbReference>
<dbReference type="CDD" id="cd08022">
    <property type="entry name" value="M28_PSMA_like"/>
    <property type="match status" value="1"/>
</dbReference>
<dbReference type="FunFam" id="1.20.930.40:FF:000001">
    <property type="entry name" value="N-acetylated-alpha-linked acidic dipeptidase 2"/>
    <property type="match status" value="1"/>
</dbReference>
<dbReference type="Pfam" id="PF04253">
    <property type="entry name" value="TFR_dimer"/>
    <property type="match status" value="1"/>
</dbReference>
<keyword evidence="6" id="KW-0597">Phosphoprotein</keyword>
<evidence type="ECO:0000256" key="16">
    <source>
        <dbReference type="ARBA" id="ARBA00022997"/>
    </source>
</evidence>
<keyword evidence="19" id="KW-0325">Glycoprotein</keyword>
<evidence type="ECO:0000256" key="27">
    <source>
        <dbReference type="ARBA" id="ARBA00079527"/>
    </source>
</evidence>
<comment type="function">
    <text evidence="22">Has both folate hydrolase and N-acetylated-alpha-linked-acidic dipeptidase (NAALADase) activity. Has a preference for tri-alpha-glutamate peptides. In the intestine, required for the uptake of folate. In the brain, modulates excitatory neurotransmission through the hydrolysis of the neuropeptide, N-aceylaspartylglutamate (NAAG), thereby releasing glutamate.</text>
</comment>
<dbReference type="Gene3D" id="1.20.930.40">
    <property type="entry name" value="Transferrin receptor-like, dimerisation domain"/>
    <property type="match status" value="1"/>
</dbReference>
<dbReference type="CDD" id="cd02121">
    <property type="entry name" value="PA_GCPII_like"/>
    <property type="match status" value="1"/>
</dbReference>
<dbReference type="InterPro" id="IPR039373">
    <property type="entry name" value="Peptidase_M28B"/>
</dbReference>
<evidence type="ECO:0000313" key="38">
    <source>
        <dbReference type="Proteomes" id="UP000242188"/>
    </source>
</evidence>
<evidence type="ECO:0000259" key="34">
    <source>
        <dbReference type="Pfam" id="PF02225"/>
    </source>
</evidence>
<keyword evidence="17" id="KW-0482">Metalloprotease</keyword>
<dbReference type="FunFam" id="3.50.30.30:FF:000002">
    <property type="entry name" value="N-acetylated-alpha-linked acidic dipeptidase 2"/>
    <property type="match status" value="1"/>
</dbReference>
<keyword evidence="10" id="KW-0479">Metal-binding</keyword>
<evidence type="ECO:0000256" key="6">
    <source>
        <dbReference type="ARBA" id="ARBA00022553"/>
    </source>
</evidence>
<evidence type="ECO:0000256" key="22">
    <source>
        <dbReference type="ARBA" id="ARBA00056370"/>
    </source>
</evidence>
<keyword evidence="14" id="KW-0735">Signal-anchor</keyword>
<dbReference type="PANTHER" id="PTHR10404">
    <property type="entry name" value="N-ACETYLATED-ALPHA-LINKED ACIDIC DIPEPTIDASE"/>
    <property type="match status" value="1"/>
</dbReference>
<dbReference type="Pfam" id="PF04389">
    <property type="entry name" value="Peptidase_M28"/>
    <property type="match status" value="1"/>
</dbReference>
<dbReference type="SUPFAM" id="SSF52025">
    <property type="entry name" value="PA domain"/>
    <property type="match status" value="1"/>
</dbReference>
<evidence type="ECO:0000259" key="36">
    <source>
        <dbReference type="Pfam" id="PF04389"/>
    </source>
</evidence>
<evidence type="ECO:0000256" key="10">
    <source>
        <dbReference type="ARBA" id="ARBA00022723"/>
    </source>
</evidence>
<comment type="cofactor">
    <cofactor evidence="1">
        <name>Zn(2+)</name>
        <dbReference type="ChEBI" id="CHEBI:29105"/>
    </cofactor>
</comment>
<keyword evidence="12" id="KW-0862">Zinc</keyword>
<dbReference type="GO" id="GO:0006508">
    <property type="term" value="P:proteolysis"/>
    <property type="evidence" value="ECO:0007669"/>
    <property type="project" value="UniProtKB-KW"/>
</dbReference>
<keyword evidence="16" id="KW-0224">Dipeptidase</keyword>
<dbReference type="InterPro" id="IPR003137">
    <property type="entry name" value="PA_domain"/>
</dbReference>
<evidence type="ECO:0000256" key="30">
    <source>
        <dbReference type="ARBA" id="ARBA00082075"/>
    </source>
</evidence>
<evidence type="ECO:0000256" key="9">
    <source>
        <dbReference type="ARBA" id="ARBA00022692"/>
    </source>
</evidence>
<evidence type="ECO:0000256" key="32">
    <source>
        <dbReference type="SAM" id="MobiDB-lite"/>
    </source>
</evidence>
<evidence type="ECO:0000256" key="12">
    <source>
        <dbReference type="ARBA" id="ARBA00022833"/>
    </source>
</evidence>
<comment type="similarity">
    <text evidence="3">Belongs to the peptidase M28 family. M28B subfamily.</text>
</comment>
<keyword evidence="7" id="KW-0121">Carboxypeptidase</keyword>
<feature type="domain" description="Transferrin receptor-like dimerisation" evidence="35">
    <location>
        <begin position="674"/>
        <end position="792"/>
    </location>
</feature>
<dbReference type="SUPFAM" id="SSF53187">
    <property type="entry name" value="Zn-dependent exopeptidases"/>
    <property type="match status" value="1"/>
</dbReference>
<dbReference type="GO" id="GO:0005886">
    <property type="term" value="C:plasma membrane"/>
    <property type="evidence" value="ECO:0007669"/>
    <property type="project" value="UniProtKB-SubCell"/>
</dbReference>
<protein>
    <recommendedName>
        <fullName evidence="24">Glutamate carboxypeptidase 2</fullName>
        <ecNumber evidence="23">3.4.17.21</ecNumber>
    </recommendedName>
    <alternativeName>
        <fullName evidence="27">Folate hydrolase 1</fullName>
    </alternativeName>
    <alternativeName>
        <fullName evidence="30">Folylpoly-gamma-glutamate carboxypeptidase</fullName>
    </alternativeName>
    <alternativeName>
        <fullName evidence="31">Glutamate carboxypeptidase II</fullName>
    </alternativeName>
    <alternativeName>
        <fullName evidence="28">Membrane glutamate carboxypeptidase</fullName>
    </alternativeName>
    <alternativeName>
        <fullName evidence="29">N-acetylated-alpha-linked acidic dipeptidase I</fullName>
    </alternativeName>
    <alternativeName>
        <fullName evidence="25">Prostate-specific membrane antigen homolog</fullName>
    </alternativeName>
    <alternativeName>
        <fullName evidence="26">Pteroylpoly-gamma-glutamate carboxypeptidase</fullName>
    </alternativeName>
</protein>
<dbReference type="InterPro" id="IPR007365">
    <property type="entry name" value="TFR-like_dimer_dom"/>
</dbReference>
<dbReference type="GO" id="GO:0004181">
    <property type="term" value="F:metallocarboxypeptidase activity"/>
    <property type="evidence" value="ECO:0007669"/>
    <property type="project" value="UniProtKB-EC"/>
</dbReference>
<evidence type="ECO:0000256" key="33">
    <source>
        <dbReference type="SAM" id="Phobius"/>
    </source>
</evidence>
<dbReference type="GO" id="GO:0016805">
    <property type="term" value="F:dipeptidase activity"/>
    <property type="evidence" value="ECO:0007669"/>
    <property type="project" value="UniProtKB-KW"/>
</dbReference>
<dbReference type="Pfam" id="PF02225">
    <property type="entry name" value="PA"/>
    <property type="match status" value="1"/>
</dbReference>
<keyword evidence="13" id="KW-0106">Calcium</keyword>
<evidence type="ECO:0000256" key="1">
    <source>
        <dbReference type="ARBA" id="ARBA00001947"/>
    </source>
</evidence>
<evidence type="ECO:0000256" key="17">
    <source>
        <dbReference type="ARBA" id="ARBA00023049"/>
    </source>
</evidence>
<evidence type="ECO:0000256" key="7">
    <source>
        <dbReference type="ARBA" id="ARBA00022645"/>
    </source>
</evidence>
<keyword evidence="15 33" id="KW-1133">Transmembrane helix</keyword>
<dbReference type="GO" id="GO:0046872">
    <property type="term" value="F:metal ion binding"/>
    <property type="evidence" value="ECO:0007669"/>
    <property type="project" value="UniProtKB-KW"/>
</dbReference>
<evidence type="ECO:0000256" key="26">
    <source>
        <dbReference type="ARBA" id="ARBA00078457"/>
    </source>
</evidence>
<feature type="region of interest" description="Disordered" evidence="32">
    <location>
        <begin position="27"/>
        <end position="52"/>
    </location>
</feature>
<evidence type="ECO:0000256" key="19">
    <source>
        <dbReference type="ARBA" id="ARBA00023180"/>
    </source>
</evidence>
<feature type="transmembrane region" description="Helical" evidence="33">
    <location>
        <begin position="66"/>
        <end position="88"/>
    </location>
</feature>
<organism evidence="37 38">
    <name type="scientific">Mizuhopecten yessoensis</name>
    <name type="common">Japanese scallop</name>
    <name type="synonym">Patinopecten yessoensis</name>
    <dbReference type="NCBI Taxonomy" id="6573"/>
    <lineage>
        <taxon>Eukaryota</taxon>
        <taxon>Metazoa</taxon>
        <taxon>Spiralia</taxon>
        <taxon>Lophotrochozoa</taxon>
        <taxon>Mollusca</taxon>
        <taxon>Bivalvia</taxon>
        <taxon>Autobranchia</taxon>
        <taxon>Pteriomorphia</taxon>
        <taxon>Pectinida</taxon>
        <taxon>Pectinoidea</taxon>
        <taxon>Pectinidae</taxon>
        <taxon>Mizuhopecten</taxon>
    </lineage>
</organism>
<evidence type="ECO:0000256" key="18">
    <source>
        <dbReference type="ARBA" id="ARBA00023136"/>
    </source>
</evidence>
<keyword evidence="9 33" id="KW-0812">Transmembrane</keyword>
<comment type="subcellular location">
    <subcellularLocation>
        <location evidence="2">Cell membrane</location>
        <topology evidence="2">Single-pass type II membrane protein</topology>
    </subcellularLocation>
</comment>
<evidence type="ECO:0000256" key="25">
    <source>
        <dbReference type="ARBA" id="ARBA00075140"/>
    </source>
</evidence>
<dbReference type="SUPFAM" id="SSF47672">
    <property type="entry name" value="Transferrin receptor-like dimerisation domain"/>
    <property type="match status" value="1"/>
</dbReference>
<keyword evidence="8" id="KW-0645">Protease</keyword>
<name>A0A210QJV2_MIZYE</name>
<evidence type="ECO:0000256" key="13">
    <source>
        <dbReference type="ARBA" id="ARBA00022837"/>
    </source>
</evidence>
<evidence type="ECO:0000256" key="24">
    <source>
        <dbReference type="ARBA" id="ARBA00070473"/>
    </source>
</evidence>
<keyword evidence="5" id="KW-1003">Cell membrane</keyword>
<feature type="domain" description="PA" evidence="34">
    <location>
        <begin position="226"/>
        <end position="310"/>
    </location>
</feature>
<keyword evidence="18 33" id="KW-0472">Membrane</keyword>
<dbReference type="Gene3D" id="3.40.630.10">
    <property type="entry name" value="Zn peptidases"/>
    <property type="match status" value="1"/>
</dbReference>
<comment type="subunit">
    <text evidence="4">Homodimer.</text>
</comment>
<accession>A0A210QJV2</accession>
<reference evidence="37 38" key="1">
    <citation type="journal article" date="2017" name="Nat. Ecol. Evol.">
        <title>Scallop genome provides insights into evolution of bilaterian karyotype and development.</title>
        <authorList>
            <person name="Wang S."/>
            <person name="Zhang J."/>
            <person name="Jiao W."/>
            <person name="Li J."/>
            <person name="Xun X."/>
            <person name="Sun Y."/>
            <person name="Guo X."/>
            <person name="Huan P."/>
            <person name="Dong B."/>
            <person name="Zhang L."/>
            <person name="Hu X."/>
            <person name="Sun X."/>
            <person name="Wang J."/>
            <person name="Zhao C."/>
            <person name="Wang Y."/>
            <person name="Wang D."/>
            <person name="Huang X."/>
            <person name="Wang R."/>
            <person name="Lv J."/>
            <person name="Li Y."/>
            <person name="Zhang Z."/>
            <person name="Liu B."/>
            <person name="Lu W."/>
            <person name="Hui Y."/>
            <person name="Liang J."/>
            <person name="Zhou Z."/>
            <person name="Hou R."/>
            <person name="Li X."/>
            <person name="Liu Y."/>
            <person name="Li H."/>
            <person name="Ning X."/>
            <person name="Lin Y."/>
            <person name="Zhao L."/>
            <person name="Xing Q."/>
            <person name="Dou J."/>
            <person name="Li Y."/>
            <person name="Mao J."/>
            <person name="Guo H."/>
            <person name="Dou H."/>
            <person name="Li T."/>
            <person name="Mu C."/>
            <person name="Jiang W."/>
            <person name="Fu Q."/>
            <person name="Fu X."/>
            <person name="Miao Y."/>
            <person name="Liu J."/>
            <person name="Yu Q."/>
            <person name="Li R."/>
            <person name="Liao H."/>
            <person name="Li X."/>
            <person name="Kong Y."/>
            <person name="Jiang Z."/>
            <person name="Chourrout D."/>
            <person name="Li R."/>
            <person name="Bao Z."/>
        </authorList>
    </citation>
    <scope>NUCLEOTIDE SEQUENCE [LARGE SCALE GENOMIC DNA]</scope>
    <source>
        <strain evidence="37 38">PY_sf001</strain>
    </source>
</reference>
<evidence type="ECO:0000256" key="8">
    <source>
        <dbReference type="ARBA" id="ARBA00022670"/>
    </source>
</evidence>
<evidence type="ECO:0000256" key="4">
    <source>
        <dbReference type="ARBA" id="ARBA00011738"/>
    </source>
</evidence>
<evidence type="ECO:0000256" key="5">
    <source>
        <dbReference type="ARBA" id="ARBA00022475"/>
    </source>
</evidence>
<dbReference type="EMBL" id="NEDP02003293">
    <property type="protein sequence ID" value="OWF49038.1"/>
    <property type="molecule type" value="Genomic_DNA"/>
</dbReference>
<evidence type="ECO:0000259" key="35">
    <source>
        <dbReference type="Pfam" id="PF04253"/>
    </source>
</evidence>
<evidence type="ECO:0000256" key="11">
    <source>
        <dbReference type="ARBA" id="ARBA00022801"/>
    </source>
</evidence>
<evidence type="ECO:0000256" key="28">
    <source>
        <dbReference type="ARBA" id="ARBA00080362"/>
    </source>
</evidence>
<evidence type="ECO:0000256" key="21">
    <source>
        <dbReference type="ARBA" id="ARBA00054055"/>
    </source>
</evidence>
<evidence type="ECO:0000256" key="31">
    <source>
        <dbReference type="ARBA" id="ARBA00082320"/>
    </source>
</evidence>
<evidence type="ECO:0000256" key="15">
    <source>
        <dbReference type="ARBA" id="ARBA00022989"/>
    </source>
</evidence>
<evidence type="ECO:0000313" key="37">
    <source>
        <dbReference type="EMBL" id="OWF49038.1"/>
    </source>
</evidence>
<dbReference type="Proteomes" id="UP000242188">
    <property type="component" value="Unassembled WGS sequence"/>
</dbReference>
<evidence type="ECO:0000256" key="14">
    <source>
        <dbReference type="ARBA" id="ARBA00022968"/>
    </source>
</evidence>
<dbReference type="InterPro" id="IPR046450">
    <property type="entry name" value="PA_dom_sf"/>
</dbReference>
<evidence type="ECO:0000256" key="2">
    <source>
        <dbReference type="ARBA" id="ARBA00004401"/>
    </source>
</evidence>
<dbReference type="EC" id="3.4.17.21" evidence="23"/>
<keyword evidence="38" id="KW-1185">Reference proteome</keyword>
<dbReference type="AlphaFoldDB" id="A0A210QJV2"/>
<evidence type="ECO:0000256" key="20">
    <source>
        <dbReference type="ARBA" id="ARBA00052003"/>
    </source>
</evidence>
<dbReference type="InterPro" id="IPR036757">
    <property type="entry name" value="TFR-like_dimer_dom_sf"/>
</dbReference>
<comment type="catalytic activity">
    <reaction evidence="20">
        <text>Release of an unsubstituted, C-terminal glutamyl residue, typically from Ac-Asp-Glu or folylpoly-gamma-glutamates.</text>
        <dbReference type="EC" id="3.4.17.21"/>
    </reaction>
</comment>
<evidence type="ECO:0000256" key="3">
    <source>
        <dbReference type="ARBA" id="ARBA00005634"/>
    </source>
</evidence>
<gene>
    <name evidence="37" type="ORF">KP79_PYT07017</name>
</gene>
<dbReference type="InterPro" id="IPR007484">
    <property type="entry name" value="Peptidase_M28"/>
</dbReference>
<comment type="function">
    <text evidence="21">Also exhibits a dipeptidyl-peptidase IV type activity. In vitro, cleaves Gly-Pro-AMC.</text>
</comment>
<sequence length="796" mass="89081">MILETQTGEDAMQMTHRYTRLRCGDEEDEIRTEGRKGTEADPDTTFSNLSISTMDNEKKKTVCSRLVLGGIVVGLVCVGIGIGIGYAARGSSQEQTHVNGDGPAKEAQTQDAIEVLLNSLDSTNIKENLRRYTSRPRMSGTAGGDEIVDIIAKEWRDSGLDMVRITPYDVLMSYPNRTNPNTVQLTAKDGTVMFEAATFEAPLDAEGNNSEVVPPFNAFAVAGVAEGDLVYVNYGRIEDFVFLGDNKSLSVEGKIVIARYGKIFRGDKVKIAQQFNATGIIMYTDPADFNMGNSTYPNSWWLPGSGVQRGTTGPDGDMLTMFYPAKDYTYRIPKSESWISDSTIPAQPIGYGDAQQFLSAMKGEEVPVSWRGKLPIKYRFGPGFTNTSLSARLTVNNFEEVKTVRNVIGYIRGEVEPDRYVMLGNHHDSWVFGAIDPLSGSAALTEIIRVFGNLLTQGLRPRRTLVFGSWGAEEHGLIGSTEWVEEHMKVLYERTVAYLNVDYACDYPYTLVAGSSPLLQDSLYQSAKKVPNPEKNSPYKTLYDAWNVRLPNSDKTEPSVYYSLGSGSDMATFYQRAGVPSVDMWFTYDENRWDILSYPTYHSAYETFEMFSRFIDPNFNYTLAMAQMWSVMAWDLSNVELLPFDATRYATAIQNFVASLKKDFGVVWHQQNVNIDALDSAVRNLTTSTNTFKNKINSLADRSPLSIRMLNDKMIQFERAFIDPEGLPDRRIYKHVMFAPSLYDSYSDNSFPGVVDTMHDIQLNNRTDKWGLLKQQVSVATYTIQSAANTLEDIGL</sequence>